<protein>
    <submittedName>
        <fullName evidence="6">DUF1516 family protein</fullName>
    </submittedName>
</protein>
<evidence type="ECO:0000313" key="6">
    <source>
        <dbReference type="EMBL" id="MDU9691614.1"/>
    </source>
</evidence>
<reference evidence="6" key="2">
    <citation type="submission" date="2022-12" db="EMBL/GenBank/DDBJ databases">
        <authorList>
            <person name="Dechsakulwatana C."/>
            <person name="Rungsihiranrut A."/>
            <person name="Muangchinda C."/>
            <person name="Ningthoujam R."/>
            <person name="Klankeo P."/>
            <person name="Pinyakong O."/>
        </authorList>
    </citation>
    <scope>NUCLEOTIDE SEQUENCE</scope>
    <source>
        <strain evidence="6">TL01-2</strain>
    </source>
</reference>
<name>A0AAX6N805_PRIAR</name>
<keyword evidence="1" id="KW-1003">Cell membrane</keyword>
<feature type="transmembrane region" description="Helical" evidence="5">
    <location>
        <begin position="68"/>
        <end position="86"/>
    </location>
</feature>
<evidence type="ECO:0000256" key="5">
    <source>
        <dbReference type="SAM" id="Phobius"/>
    </source>
</evidence>
<organism evidence="6 7">
    <name type="scientific">Priestia aryabhattai</name>
    <name type="common">Bacillus aryabhattai</name>
    <dbReference type="NCBI Taxonomy" id="412384"/>
    <lineage>
        <taxon>Bacteria</taxon>
        <taxon>Bacillati</taxon>
        <taxon>Bacillota</taxon>
        <taxon>Bacilli</taxon>
        <taxon>Bacillales</taxon>
        <taxon>Bacillaceae</taxon>
        <taxon>Priestia</taxon>
    </lineage>
</organism>
<dbReference type="InterPro" id="IPR010899">
    <property type="entry name" value="UPF0344"/>
</dbReference>
<evidence type="ECO:0000313" key="7">
    <source>
        <dbReference type="Proteomes" id="UP001269400"/>
    </source>
</evidence>
<gene>
    <name evidence="6" type="ORF">O0Q50_10580</name>
</gene>
<dbReference type="RefSeq" id="WP_226701378.1">
    <property type="nucleotide sequence ID" value="NZ_JACLCE010000016.1"/>
</dbReference>
<evidence type="ECO:0000256" key="2">
    <source>
        <dbReference type="ARBA" id="ARBA00022692"/>
    </source>
</evidence>
<proteinExistence type="predicted"/>
<dbReference type="Pfam" id="PF07457">
    <property type="entry name" value="DUF1516"/>
    <property type="match status" value="1"/>
</dbReference>
<evidence type="ECO:0000256" key="1">
    <source>
        <dbReference type="ARBA" id="ARBA00022475"/>
    </source>
</evidence>
<dbReference type="Proteomes" id="UP001269400">
    <property type="component" value="Unassembled WGS sequence"/>
</dbReference>
<sequence length="117" mass="13820">MSFLDNLWQQLLPASWQLTLFIFFFVYILRYKQENKFSMQLHLLLKFLYAVILVLNAVLFLVESQRDFLFYATLFMSILTIILMEFTLSAKKQNELDFISAVSCCVLPIFISLLELS</sequence>
<feature type="transmembrane region" description="Helical" evidence="5">
    <location>
        <begin position="43"/>
        <end position="62"/>
    </location>
</feature>
<accession>A0AAX6N805</accession>
<keyword evidence="2 5" id="KW-0812">Transmembrane</keyword>
<evidence type="ECO:0000256" key="3">
    <source>
        <dbReference type="ARBA" id="ARBA00022989"/>
    </source>
</evidence>
<comment type="caution">
    <text evidence="6">The sequence shown here is derived from an EMBL/GenBank/DDBJ whole genome shotgun (WGS) entry which is preliminary data.</text>
</comment>
<dbReference type="AlphaFoldDB" id="A0AAX6N805"/>
<keyword evidence="4 5" id="KW-0472">Membrane</keyword>
<feature type="transmembrane region" description="Helical" evidence="5">
    <location>
        <begin position="12"/>
        <end position="31"/>
    </location>
</feature>
<reference evidence="6" key="1">
    <citation type="journal article" date="2022" name="J Environ Chem Eng">
        <title>Biodegradation of petroleum oil using a constructed nonpathogenic and heavy metal-tolerant bacterial consortium isolated from marine sponges.</title>
        <authorList>
            <person name="Dechsakulwatana C."/>
            <person name="Rungsihiranrut A."/>
            <person name="Muangchinda C."/>
            <person name="Ningthoujam R."/>
            <person name="Klankeo P."/>
            <person name="Pinyakong O."/>
        </authorList>
    </citation>
    <scope>NUCLEOTIDE SEQUENCE</scope>
    <source>
        <strain evidence="6">TL01-2</strain>
    </source>
</reference>
<evidence type="ECO:0000256" key="4">
    <source>
        <dbReference type="ARBA" id="ARBA00023136"/>
    </source>
</evidence>
<keyword evidence="3 5" id="KW-1133">Transmembrane helix</keyword>
<dbReference type="EMBL" id="JAPTGD010000001">
    <property type="protein sequence ID" value="MDU9691614.1"/>
    <property type="molecule type" value="Genomic_DNA"/>
</dbReference>